<dbReference type="EMBL" id="JBEPMC010000001">
    <property type="protein sequence ID" value="MET3577115.1"/>
    <property type="molecule type" value="Genomic_DNA"/>
</dbReference>
<protein>
    <submittedName>
        <fullName evidence="2">Uncharacterized protein</fullName>
    </submittedName>
</protein>
<feature type="compositionally biased region" description="Gly residues" evidence="1">
    <location>
        <begin position="99"/>
        <end position="116"/>
    </location>
</feature>
<reference evidence="2 3" key="1">
    <citation type="submission" date="2024-06" db="EMBL/GenBank/DDBJ databases">
        <title>Genomic Encyclopedia of Type Strains, Phase IV (KMG-IV): sequencing the most valuable type-strain genomes for metagenomic binning, comparative biology and taxonomic classification.</title>
        <authorList>
            <person name="Goeker M."/>
        </authorList>
    </citation>
    <scope>NUCLEOTIDE SEQUENCE [LARGE SCALE GENOMIC DNA]</scope>
    <source>
        <strain evidence="2 3">DSM 100022</strain>
    </source>
</reference>
<keyword evidence="3" id="KW-1185">Reference proteome</keyword>
<proteinExistence type="predicted"/>
<organism evidence="2 3">
    <name type="scientific">Mesorhizobium robiniae</name>
    <dbReference type="NCBI Taxonomy" id="559315"/>
    <lineage>
        <taxon>Bacteria</taxon>
        <taxon>Pseudomonadati</taxon>
        <taxon>Pseudomonadota</taxon>
        <taxon>Alphaproteobacteria</taxon>
        <taxon>Hyphomicrobiales</taxon>
        <taxon>Phyllobacteriaceae</taxon>
        <taxon>Mesorhizobium</taxon>
    </lineage>
</organism>
<comment type="caution">
    <text evidence="2">The sequence shown here is derived from an EMBL/GenBank/DDBJ whole genome shotgun (WGS) entry which is preliminary data.</text>
</comment>
<name>A0ABV2GFQ8_9HYPH</name>
<evidence type="ECO:0000256" key="1">
    <source>
        <dbReference type="SAM" id="MobiDB-lite"/>
    </source>
</evidence>
<gene>
    <name evidence="2" type="ORF">ABID19_000130</name>
</gene>
<dbReference type="Proteomes" id="UP001549204">
    <property type="component" value="Unassembled WGS sequence"/>
</dbReference>
<evidence type="ECO:0000313" key="3">
    <source>
        <dbReference type="Proteomes" id="UP001549204"/>
    </source>
</evidence>
<sequence length="116" mass="11975">MRRTFKQAIVGTTLSGILAAVTGCTSLMPPEPAPLVEETSPPKVVRRVPVEQRVVRRTPVQQKVVKAAPKRVVKKNVIKPVAEEPIEEPVVPPPVIVPAGGGNGGSGGSSGGGGWG</sequence>
<feature type="region of interest" description="Disordered" evidence="1">
    <location>
        <begin position="90"/>
        <end position="116"/>
    </location>
</feature>
<dbReference type="PROSITE" id="PS51257">
    <property type="entry name" value="PROKAR_LIPOPROTEIN"/>
    <property type="match status" value="1"/>
</dbReference>
<evidence type="ECO:0000313" key="2">
    <source>
        <dbReference type="EMBL" id="MET3577115.1"/>
    </source>
</evidence>
<accession>A0ABV2GFQ8</accession>